<name>A0A2U2I575_9BURK</name>
<dbReference type="AlphaFoldDB" id="A0A2U2I575"/>
<keyword evidence="2" id="KW-1185">Reference proteome</keyword>
<gene>
    <name evidence="1" type="ORF">C7C56_004455</name>
</gene>
<sequence>MNPQFQAHGEFKTHVDGHLIVSEVAGPWNKELVEDWAADAFNQLKAAPPAGALVGITIIRGSILCTPEALDALARAVRYGANHLDCIGNCIVAADDVEARSLLEPIYARLYIGVTPYRFFRDFDTARQWAFALLAEKGF</sequence>
<evidence type="ECO:0000313" key="2">
    <source>
        <dbReference type="Proteomes" id="UP000241421"/>
    </source>
</evidence>
<protein>
    <recommendedName>
        <fullName evidence="3">STAS/SEC14 domain-containing protein</fullName>
    </recommendedName>
</protein>
<organism evidence="1 2">
    <name type="scientific">Massilia glaciei</name>
    <dbReference type="NCBI Taxonomy" id="1524097"/>
    <lineage>
        <taxon>Bacteria</taxon>
        <taxon>Pseudomonadati</taxon>
        <taxon>Pseudomonadota</taxon>
        <taxon>Betaproteobacteria</taxon>
        <taxon>Burkholderiales</taxon>
        <taxon>Oxalobacteraceae</taxon>
        <taxon>Telluria group</taxon>
        <taxon>Massilia</taxon>
    </lineage>
</organism>
<evidence type="ECO:0000313" key="1">
    <source>
        <dbReference type="EMBL" id="PWF54940.1"/>
    </source>
</evidence>
<dbReference type="Proteomes" id="UP000241421">
    <property type="component" value="Unassembled WGS sequence"/>
</dbReference>
<reference evidence="1 2" key="1">
    <citation type="submission" date="2018-04" db="EMBL/GenBank/DDBJ databases">
        <title>Massilia violaceinigra sp. nov., a novel purple-pigmented bacterium isolated from Tianshan glacier, Xinjiang, China.</title>
        <authorList>
            <person name="Wang H."/>
        </authorList>
    </citation>
    <scope>NUCLEOTIDE SEQUENCE [LARGE SCALE GENOMIC DNA]</scope>
    <source>
        <strain evidence="1 2">B448-2</strain>
    </source>
</reference>
<dbReference type="OrthoDB" id="8899166at2"/>
<proteinExistence type="predicted"/>
<evidence type="ECO:0008006" key="3">
    <source>
        <dbReference type="Google" id="ProtNLM"/>
    </source>
</evidence>
<accession>A0A2U2I575</accession>
<dbReference type="EMBL" id="PXWF02000060">
    <property type="protein sequence ID" value="PWF54940.1"/>
    <property type="molecule type" value="Genomic_DNA"/>
</dbReference>
<comment type="caution">
    <text evidence="1">The sequence shown here is derived from an EMBL/GenBank/DDBJ whole genome shotgun (WGS) entry which is preliminary data.</text>
</comment>
<dbReference type="RefSeq" id="WP_106756283.1">
    <property type="nucleotide sequence ID" value="NZ_PXWF02000060.1"/>
</dbReference>